<dbReference type="Pfam" id="PF25265">
    <property type="entry name" value="USP32_N"/>
    <property type="match status" value="1"/>
</dbReference>
<dbReference type="SMART" id="SM00054">
    <property type="entry name" value="EFh"/>
    <property type="match status" value="2"/>
</dbReference>
<dbReference type="Pfam" id="PF14836">
    <property type="entry name" value="Ubiquitin_3"/>
    <property type="match status" value="1"/>
</dbReference>
<comment type="catalytic activity">
    <reaction evidence="1">
        <text>Thiol-dependent hydrolysis of ester, thioester, amide, peptide and isopeptide bonds formed by the C-terminal Gly of ubiquitin (a 76-residue protein attached to proteins as an intracellular targeting signal).</text>
        <dbReference type="EC" id="3.4.19.12"/>
    </reaction>
</comment>
<dbReference type="AlphaFoldDB" id="A0AAV7JDP5"/>
<dbReference type="InterPro" id="IPR018200">
    <property type="entry name" value="USP_CS"/>
</dbReference>
<dbReference type="InterPro" id="IPR057368">
    <property type="entry name" value="USP32_N"/>
</dbReference>
<evidence type="ECO:0000256" key="4">
    <source>
        <dbReference type="ARBA" id="ARBA00022837"/>
    </source>
</evidence>
<comment type="caution">
    <text evidence="9">The sequence shown here is derived from an EMBL/GenBank/DDBJ whole genome shotgun (WGS) entry which is preliminary data.</text>
</comment>
<dbReference type="PANTHER" id="PTHR21646:SF76">
    <property type="entry name" value="UBIQUITIN CARBOXYL-TERMINAL HYDROLASE 32"/>
    <property type="match status" value="1"/>
</dbReference>
<dbReference type="PROSITE" id="PS51283">
    <property type="entry name" value="DUSP"/>
    <property type="match status" value="1"/>
</dbReference>
<dbReference type="Gene3D" id="3.30.2230.10">
    <property type="entry name" value="DUSP-like"/>
    <property type="match status" value="1"/>
</dbReference>
<dbReference type="SUPFAM" id="SSF47473">
    <property type="entry name" value="EF-hand"/>
    <property type="match status" value="2"/>
</dbReference>
<name>A0AAV7JDP5_9METZ</name>
<evidence type="ECO:0000259" key="8">
    <source>
        <dbReference type="PROSITE" id="PS51283"/>
    </source>
</evidence>
<dbReference type="InterPro" id="IPR028889">
    <property type="entry name" value="USP"/>
</dbReference>
<feature type="domain" description="EF-hand" evidence="6">
    <location>
        <begin position="260"/>
        <end position="295"/>
    </location>
</feature>
<dbReference type="CDD" id="cd00051">
    <property type="entry name" value="EFh"/>
    <property type="match status" value="2"/>
</dbReference>
<dbReference type="InterPro" id="IPR028135">
    <property type="entry name" value="Ub_USP-typ"/>
</dbReference>
<dbReference type="InterPro" id="IPR001394">
    <property type="entry name" value="Peptidase_C19_UCH"/>
</dbReference>
<keyword evidence="4" id="KW-0106">Calcium</keyword>
<feature type="domain" description="USP" evidence="7">
    <location>
        <begin position="719"/>
        <end position="870"/>
    </location>
</feature>
<evidence type="ECO:0000256" key="1">
    <source>
        <dbReference type="ARBA" id="ARBA00000707"/>
    </source>
</evidence>
<keyword evidence="9" id="KW-0378">Hydrolase</keyword>
<organism evidence="9 10">
    <name type="scientific">Oopsacas minuta</name>
    <dbReference type="NCBI Taxonomy" id="111878"/>
    <lineage>
        <taxon>Eukaryota</taxon>
        <taxon>Metazoa</taxon>
        <taxon>Porifera</taxon>
        <taxon>Hexactinellida</taxon>
        <taxon>Hexasterophora</taxon>
        <taxon>Lyssacinosida</taxon>
        <taxon>Leucopsacidae</taxon>
        <taxon>Oopsacas</taxon>
    </lineage>
</organism>
<evidence type="ECO:0000313" key="10">
    <source>
        <dbReference type="Proteomes" id="UP001165289"/>
    </source>
</evidence>
<dbReference type="SUPFAM" id="SSF54001">
    <property type="entry name" value="Cysteine proteinases"/>
    <property type="match status" value="1"/>
</dbReference>
<dbReference type="PROSITE" id="PS00018">
    <property type="entry name" value="EF_HAND_1"/>
    <property type="match status" value="2"/>
</dbReference>
<dbReference type="InterPro" id="IPR050185">
    <property type="entry name" value="Ub_carboxyl-term_hydrolase"/>
</dbReference>
<keyword evidence="3" id="KW-0645">Protease</keyword>
<dbReference type="InterPro" id="IPR011992">
    <property type="entry name" value="EF-hand-dom_pair"/>
</dbReference>
<accession>A0AAV7JDP5</accession>
<dbReference type="PROSITE" id="PS00972">
    <property type="entry name" value="USP_1"/>
    <property type="match status" value="1"/>
</dbReference>
<protein>
    <recommendedName>
        <fullName evidence="2">ubiquitinyl hydrolase 1</fullName>
        <ecNumber evidence="2">3.4.19.12</ecNumber>
    </recommendedName>
</protein>
<feature type="region of interest" description="Disordered" evidence="5">
    <location>
        <begin position="423"/>
        <end position="443"/>
    </location>
</feature>
<dbReference type="Pfam" id="PF06337">
    <property type="entry name" value="DUSP"/>
    <property type="match status" value="1"/>
</dbReference>
<evidence type="ECO:0000259" key="6">
    <source>
        <dbReference type="PROSITE" id="PS50222"/>
    </source>
</evidence>
<evidence type="ECO:0000313" key="9">
    <source>
        <dbReference type="EMBL" id="KAI6646793.1"/>
    </source>
</evidence>
<dbReference type="GO" id="GO:0005509">
    <property type="term" value="F:calcium ion binding"/>
    <property type="evidence" value="ECO:0007669"/>
    <property type="project" value="InterPro"/>
</dbReference>
<dbReference type="InterPro" id="IPR035927">
    <property type="entry name" value="DUSP-like_sf"/>
</dbReference>
<dbReference type="Gene3D" id="1.10.238.10">
    <property type="entry name" value="EF-hand"/>
    <property type="match status" value="2"/>
</dbReference>
<dbReference type="SUPFAM" id="SSF143791">
    <property type="entry name" value="DUSP-like"/>
    <property type="match status" value="1"/>
</dbReference>
<dbReference type="GO" id="GO:0006508">
    <property type="term" value="P:proteolysis"/>
    <property type="evidence" value="ECO:0007669"/>
    <property type="project" value="UniProtKB-KW"/>
</dbReference>
<evidence type="ECO:0000256" key="2">
    <source>
        <dbReference type="ARBA" id="ARBA00012759"/>
    </source>
</evidence>
<dbReference type="Pfam" id="PF00443">
    <property type="entry name" value="UCH"/>
    <property type="match status" value="1"/>
</dbReference>
<dbReference type="GO" id="GO:0016579">
    <property type="term" value="P:protein deubiquitination"/>
    <property type="evidence" value="ECO:0007669"/>
    <property type="project" value="InterPro"/>
</dbReference>
<dbReference type="EC" id="3.4.19.12" evidence="2"/>
<dbReference type="InterPro" id="IPR002048">
    <property type="entry name" value="EF_hand_dom"/>
</dbReference>
<gene>
    <name evidence="9" type="ORF">LOD99_9192</name>
</gene>
<evidence type="ECO:0000256" key="3">
    <source>
        <dbReference type="ARBA" id="ARBA00022670"/>
    </source>
</evidence>
<dbReference type="GO" id="GO:0004843">
    <property type="term" value="F:cysteine-type deubiquitinase activity"/>
    <property type="evidence" value="ECO:0007669"/>
    <property type="project" value="UniProtKB-EC"/>
</dbReference>
<dbReference type="Proteomes" id="UP001165289">
    <property type="component" value="Unassembled WGS sequence"/>
</dbReference>
<evidence type="ECO:0000259" key="7">
    <source>
        <dbReference type="PROSITE" id="PS50235"/>
    </source>
</evidence>
<dbReference type="PROSITE" id="PS50222">
    <property type="entry name" value="EF_HAND_2"/>
    <property type="match status" value="1"/>
</dbReference>
<feature type="compositionally biased region" description="Basic residues" evidence="5">
    <location>
        <begin position="427"/>
        <end position="440"/>
    </location>
</feature>
<feature type="domain" description="DUSP" evidence="8">
    <location>
        <begin position="371"/>
        <end position="533"/>
    </location>
</feature>
<dbReference type="PROSITE" id="PS50235">
    <property type="entry name" value="USP_3"/>
    <property type="match status" value="1"/>
</dbReference>
<evidence type="ECO:0000256" key="5">
    <source>
        <dbReference type="SAM" id="MobiDB-lite"/>
    </source>
</evidence>
<dbReference type="InterPro" id="IPR006615">
    <property type="entry name" value="Pept_C19_DUSP"/>
</dbReference>
<dbReference type="Gene3D" id="3.90.70.10">
    <property type="entry name" value="Cysteine proteinases"/>
    <property type="match status" value="1"/>
</dbReference>
<dbReference type="SMART" id="SM00695">
    <property type="entry name" value="DUSP"/>
    <property type="match status" value="1"/>
</dbReference>
<dbReference type="GO" id="GO:0005794">
    <property type="term" value="C:Golgi apparatus"/>
    <property type="evidence" value="ECO:0007669"/>
    <property type="project" value="TreeGrafter"/>
</dbReference>
<dbReference type="Gene3D" id="3.10.20.90">
    <property type="entry name" value="Phosphatidylinositol 3-kinase Catalytic Subunit, Chain A, domain 1"/>
    <property type="match status" value="1"/>
</dbReference>
<keyword evidence="10" id="KW-1185">Reference proteome</keyword>
<dbReference type="InterPro" id="IPR038765">
    <property type="entry name" value="Papain-like_cys_pep_sf"/>
</dbReference>
<sequence>MGLRESKPTLAYDDASRRISLDDYERIKTTFKRYAGHKETISQLTFIRDILAEVPPSFSEELYLAFGGHPTKGISFRDLFCGLVLLSNGSIEEKIKFIFAIISVNHGPISVEDITRLWNISVTSPLPDSFKVDFNHPMNITTFTTWIKDNKSISEFAIWLLTDKPIRISDDMNVPTFHETLADYCKLSKKDIWDFERRFYILKSKSENSKFDLKYFKQITSPPLPAKISTELFNWLDQNQDGYLDIVEMAKGVAYLCRFENNKRVETMFHLFDEDKDGILNRGELKDALELLYEIQLQNQLESIPAQADIDLDQILTEILESYKDQDSDEPKNFLTQTEFINWGSRDGCVLEELLKVIFQICHVIFGLRPQSRIDERDVIKGYMIREMREKILEGNVKYIISKYWYTNWQKFVEYDPKTTKVPYSNKHSKHSHKHRAKRSKQTDKSYNLEDYEPYEVPADNDQRKLRGPGPIDNKGLCQFDARNKACSVITGEGGILRPGLDEDYHFVTLPEPVWKALAAWYDGTYPLPRLAYRNLDTGRIELELYPINLSFYKHTSFPSKHNVSKQGETGGITVQSIMQYVMNLAGSTGAVGQPQNLNPPGVLNPIYRQHSYYAAFSRYATIKLIQEFIVGIFKLKQDEVRLWDLSDEETPVLLEEEDKNLEELNYRDKHKILIEIRNKDNSWPEEVIQVMKKVQRQESEKGNVPQAVGSGKVLKGCTGLNNLGNTCYMNSAFQCLSNTHIFTQYFLVGRHLKELNKTNPLGTKGVLARRYGELVHDLWSGNNRAVAPLKFKWTLGRYEPQFNNFNQQDAQELLSVLLDRLHEDLNLVITKPYKELPDSDGRPDCEVSQEHWDYHLKRNRYVHSIYTGW</sequence>
<dbReference type="EMBL" id="JAKMXF010000353">
    <property type="protein sequence ID" value="KAI6646793.1"/>
    <property type="molecule type" value="Genomic_DNA"/>
</dbReference>
<dbReference type="InterPro" id="IPR018247">
    <property type="entry name" value="EF_Hand_1_Ca_BS"/>
</dbReference>
<reference evidence="9 10" key="1">
    <citation type="journal article" date="2023" name="BMC Biol.">
        <title>The compact genome of the sponge Oopsacas minuta (Hexactinellida) is lacking key metazoan core genes.</title>
        <authorList>
            <person name="Santini S."/>
            <person name="Schenkelaars Q."/>
            <person name="Jourda C."/>
            <person name="Duchesne M."/>
            <person name="Belahbib H."/>
            <person name="Rocher C."/>
            <person name="Selva M."/>
            <person name="Riesgo A."/>
            <person name="Vervoort M."/>
            <person name="Leys S.P."/>
            <person name="Kodjabachian L."/>
            <person name="Le Bivic A."/>
            <person name="Borchiellini C."/>
            <person name="Claverie J.M."/>
            <person name="Renard E."/>
        </authorList>
    </citation>
    <scope>NUCLEOTIDE SEQUENCE [LARGE SCALE GENOMIC DNA]</scope>
    <source>
        <strain evidence="9">SPO-2</strain>
    </source>
</reference>
<dbReference type="PANTHER" id="PTHR21646">
    <property type="entry name" value="UBIQUITIN CARBOXYL-TERMINAL HYDROLASE"/>
    <property type="match status" value="1"/>
</dbReference>
<proteinExistence type="predicted"/>